<feature type="repeat" description="ANK" evidence="3">
    <location>
        <begin position="472"/>
        <end position="504"/>
    </location>
</feature>
<feature type="repeat" description="ANK" evidence="3">
    <location>
        <begin position="406"/>
        <end position="438"/>
    </location>
</feature>
<evidence type="ECO:0000256" key="3">
    <source>
        <dbReference type="PROSITE-ProRule" id="PRU00023"/>
    </source>
</evidence>
<protein>
    <submittedName>
        <fullName evidence="4">Uncharacterized protein</fullName>
    </submittedName>
</protein>
<dbReference type="SUPFAM" id="SSF48403">
    <property type="entry name" value="Ankyrin repeat"/>
    <property type="match status" value="1"/>
</dbReference>
<dbReference type="SMART" id="SM00248">
    <property type="entry name" value="ANK"/>
    <property type="match status" value="7"/>
</dbReference>
<feature type="repeat" description="ANK" evidence="3">
    <location>
        <begin position="538"/>
        <end position="570"/>
    </location>
</feature>
<dbReference type="EMBL" id="UYJE01008644">
    <property type="protein sequence ID" value="VDI65761.1"/>
    <property type="molecule type" value="Genomic_DNA"/>
</dbReference>
<evidence type="ECO:0000313" key="4">
    <source>
        <dbReference type="EMBL" id="VDI65761.1"/>
    </source>
</evidence>
<sequence>MAQLQRWMVCGTEMDRVINEFQTSQEWIKRDQSKGPDVRHHEQTKSKQIVCSNQVKALCAVFEEKENPFQEQSTNLLILDTRDIVDPHVYSITENTARCTLDQENDMQHIVVKQEDLNTQVCIDVLEQNSGFKDIDLAVKLNSASSISSFTSNTVNRPKDNINRIIPENKWETCALVLCILFCDGFNTDWLTLKLTPETKKAKLQDIVNEFEIDFFSENSMFALKSAFVSLNGTYLIRQRRPTEYKISNAINYQQVSVTCGKRFAKCFIKYASSSLIRDQFLFQSFKPAQLKDDVIVLSEDEEGMYFERLFRDLRELNVTSTFHNKQLQYPPFVNKLIRFYEKKKDAKQVLKELDINCRTVEDDDKNSRGLSVSTPLIDSASGGYVDIVYFLIDTVKSEVNNRDGEGRTALYKASEAGKTNVVQLLLEKNADVNQCDMYNESPLYVACKAKHCVIVDILLQNMASVSQCTTSTKSPLHEACAEGCNDIVELLLKTNVDVNRCDNDGDSPLYVVCAHGYTDIVDMLLQTEVKVNQLNISKESPLYAACFGGYKDIVEKLLSKAANDNLCDIAGEYPLYVACRGGYADIVEMLLMKNSDVNKCDMNEKTPLYVACAGEVIMLIVEKL</sequence>
<dbReference type="PROSITE" id="PS50297">
    <property type="entry name" value="ANK_REP_REGION"/>
    <property type="match status" value="4"/>
</dbReference>
<evidence type="ECO:0000256" key="1">
    <source>
        <dbReference type="ARBA" id="ARBA00022737"/>
    </source>
</evidence>
<comment type="caution">
    <text evidence="4">The sequence shown here is derived from an EMBL/GenBank/DDBJ whole genome shotgun (WGS) entry which is preliminary data.</text>
</comment>
<proteinExistence type="predicted"/>
<evidence type="ECO:0000313" key="5">
    <source>
        <dbReference type="Proteomes" id="UP000596742"/>
    </source>
</evidence>
<keyword evidence="5" id="KW-1185">Reference proteome</keyword>
<feature type="repeat" description="ANK" evidence="3">
    <location>
        <begin position="505"/>
        <end position="537"/>
    </location>
</feature>
<dbReference type="Proteomes" id="UP000596742">
    <property type="component" value="Unassembled WGS sequence"/>
</dbReference>
<dbReference type="Pfam" id="PF00023">
    <property type="entry name" value="Ank"/>
    <property type="match status" value="1"/>
</dbReference>
<keyword evidence="1" id="KW-0677">Repeat</keyword>
<evidence type="ECO:0000256" key="2">
    <source>
        <dbReference type="ARBA" id="ARBA00023043"/>
    </source>
</evidence>
<dbReference type="Pfam" id="PF12796">
    <property type="entry name" value="Ank_2"/>
    <property type="match status" value="2"/>
</dbReference>
<dbReference type="PANTHER" id="PTHR24173:SF74">
    <property type="entry name" value="ANKYRIN REPEAT DOMAIN-CONTAINING PROTEIN 16"/>
    <property type="match status" value="1"/>
</dbReference>
<gene>
    <name evidence="4" type="ORF">MGAL_10B015350</name>
</gene>
<accession>A0A8B6GLZ7</accession>
<dbReference type="PROSITE" id="PS50088">
    <property type="entry name" value="ANK_REPEAT"/>
    <property type="match status" value="5"/>
</dbReference>
<dbReference type="InterPro" id="IPR036770">
    <property type="entry name" value="Ankyrin_rpt-contain_sf"/>
</dbReference>
<dbReference type="AlphaFoldDB" id="A0A8B6GLZ7"/>
<feature type="repeat" description="ANK" evidence="3">
    <location>
        <begin position="571"/>
        <end position="603"/>
    </location>
</feature>
<organism evidence="4 5">
    <name type="scientific">Mytilus galloprovincialis</name>
    <name type="common">Mediterranean mussel</name>
    <dbReference type="NCBI Taxonomy" id="29158"/>
    <lineage>
        <taxon>Eukaryota</taxon>
        <taxon>Metazoa</taxon>
        <taxon>Spiralia</taxon>
        <taxon>Lophotrochozoa</taxon>
        <taxon>Mollusca</taxon>
        <taxon>Bivalvia</taxon>
        <taxon>Autobranchia</taxon>
        <taxon>Pteriomorphia</taxon>
        <taxon>Mytilida</taxon>
        <taxon>Mytiloidea</taxon>
        <taxon>Mytilidae</taxon>
        <taxon>Mytilinae</taxon>
        <taxon>Mytilus</taxon>
    </lineage>
</organism>
<dbReference type="Gene3D" id="1.25.40.20">
    <property type="entry name" value="Ankyrin repeat-containing domain"/>
    <property type="match status" value="1"/>
</dbReference>
<name>A0A8B6GLZ7_MYTGA</name>
<dbReference type="OrthoDB" id="10465479at2759"/>
<dbReference type="PANTHER" id="PTHR24173">
    <property type="entry name" value="ANKYRIN REPEAT CONTAINING"/>
    <property type="match status" value="1"/>
</dbReference>
<dbReference type="InterPro" id="IPR002110">
    <property type="entry name" value="Ankyrin_rpt"/>
</dbReference>
<reference evidence="4" key="1">
    <citation type="submission" date="2018-11" db="EMBL/GenBank/DDBJ databases">
        <authorList>
            <person name="Alioto T."/>
            <person name="Alioto T."/>
        </authorList>
    </citation>
    <scope>NUCLEOTIDE SEQUENCE</scope>
</reference>
<keyword evidence="2 3" id="KW-0040">ANK repeat</keyword>